<reference evidence="1" key="1">
    <citation type="submission" date="2022-10" db="EMBL/GenBank/DDBJ databases">
        <title>Complete Genome of Trichothecium roseum strain YXFP-22015, a Plant Pathogen Isolated from Citrus.</title>
        <authorList>
            <person name="Wang Y."/>
            <person name="Zhu L."/>
        </authorList>
    </citation>
    <scope>NUCLEOTIDE SEQUENCE</scope>
    <source>
        <strain evidence="1">YXFP-22015</strain>
    </source>
</reference>
<proteinExistence type="predicted"/>
<evidence type="ECO:0000313" key="1">
    <source>
        <dbReference type="EMBL" id="KAI9899577.1"/>
    </source>
</evidence>
<evidence type="ECO:0000313" key="2">
    <source>
        <dbReference type="Proteomes" id="UP001163324"/>
    </source>
</evidence>
<sequence>MPAPTALKKPTEEARLANDQLDADIHSERNGLSEDQIGEEDVALFPTDGNEDGILVPTATITEDSMAIDEEGRPQFAPAKDIAGSAVHIETRKIPIPPHRMTPLKQSWPTLYPPLVENLKLQCRMNIKRKAVELRTSSHTTDTGALQKGEDFVKAFALGFDMADAIALLRLDDLYIQSFEISDVRIMHGDSQARAIGRIAGKDGKTKFAIENASRTRIVLADSKIHILGGFKNIHLAKSSIVSLILGKPPGKVYGNLRTVSARMKERF</sequence>
<protein>
    <submittedName>
        <fullName evidence="1">Uncharacterized protein</fullName>
    </submittedName>
</protein>
<comment type="caution">
    <text evidence="1">The sequence shown here is derived from an EMBL/GenBank/DDBJ whole genome shotgun (WGS) entry which is preliminary data.</text>
</comment>
<keyword evidence="2" id="KW-1185">Reference proteome</keyword>
<gene>
    <name evidence="1" type="ORF">N3K66_006038</name>
</gene>
<name>A0ACC0V183_9HYPO</name>
<dbReference type="Proteomes" id="UP001163324">
    <property type="component" value="Chromosome 5"/>
</dbReference>
<organism evidence="1 2">
    <name type="scientific">Trichothecium roseum</name>
    <dbReference type="NCBI Taxonomy" id="47278"/>
    <lineage>
        <taxon>Eukaryota</taxon>
        <taxon>Fungi</taxon>
        <taxon>Dikarya</taxon>
        <taxon>Ascomycota</taxon>
        <taxon>Pezizomycotina</taxon>
        <taxon>Sordariomycetes</taxon>
        <taxon>Hypocreomycetidae</taxon>
        <taxon>Hypocreales</taxon>
        <taxon>Hypocreales incertae sedis</taxon>
        <taxon>Trichothecium</taxon>
    </lineage>
</organism>
<dbReference type="EMBL" id="CM047944">
    <property type="protein sequence ID" value="KAI9899577.1"/>
    <property type="molecule type" value="Genomic_DNA"/>
</dbReference>
<accession>A0ACC0V183</accession>